<dbReference type="Proteomes" id="UP000627369">
    <property type="component" value="Unassembled WGS sequence"/>
</dbReference>
<dbReference type="EMBL" id="BNAS01000001">
    <property type="protein sequence ID" value="GHH66607.1"/>
    <property type="molecule type" value="Genomic_DNA"/>
</dbReference>
<protein>
    <submittedName>
        <fullName evidence="2">Uncharacterized protein</fullName>
    </submittedName>
</protein>
<evidence type="ECO:0000256" key="1">
    <source>
        <dbReference type="SAM" id="MobiDB-lite"/>
    </source>
</evidence>
<name>A0A919FKE3_9MICO</name>
<keyword evidence="3" id="KW-1185">Reference proteome</keyword>
<evidence type="ECO:0000313" key="3">
    <source>
        <dbReference type="Proteomes" id="UP000627369"/>
    </source>
</evidence>
<reference evidence="2" key="2">
    <citation type="submission" date="2020-09" db="EMBL/GenBank/DDBJ databases">
        <authorList>
            <person name="Sun Q."/>
            <person name="Zhou Y."/>
        </authorList>
    </citation>
    <scope>NUCLEOTIDE SEQUENCE</scope>
    <source>
        <strain evidence="2">CGMCC 4.7398</strain>
    </source>
</reference>
<evidence type="ECO:0000313" key="2">
    <source>
        <dbReference type="EMBL" id="GHH66607.1"/>
    </source>
</evidence>
<proteinExistence type="predicted"/>
<comment type="caution">
    <text evidence="2">The sequence shown here is derived from an EMBL/GenBank/DDBJ whole genome shotgun (WGS) entry which is preliminary data.</text>
</comment>
<dbReference type="AlphaFoldDB" id="A0A919FKE3"/>
<gene>
    <name evidence="2" type="ORF">GCM10017772_06880</name>
</gene>
<feature type="region of interest" description="Disordered" evidence="1">
    <location>
        <begin position="27"/>
        <end position="64"/>
    </location>
</feature>
<accession>A0A919FKE3</accession>
<organism evidence="2 3">
    <name type="scientific">Promicromonospora soli</name>
    <dbReference type="NCBI Taxonomy" id="2035533"/>
    <lineage>
        <taxon>Bacteria</taxon>
        <taxon>Bacillati</taxon>
        <taxon>Actinomycetota</taxon>
        <taxon>Actinomycetes</taxon>
        <taxon>Micrococcales</taxon>
        <taxon>Promicromonosporaceae</taxon>
        <taxon>Promicromonospora</taxon>
    </lineage>
</organism>
<sequence>MRVWARAPDRATGKFDDMGVLQVFEGNGSQNLSADGERAPGISRTARAERGQPSSVPSSEDDGL</sequence>
<reference evidence="2" key="1">
    <citation type="journal article" date="2014" name="Int. J. Syst. Evol. Microbiol.">
        <title>Complete genome sequence of Corynebacterium casei LMG S-19264T (=DSM 44701T), isolated from a smear-ripened cheese.</title>
        <authorList>
            <consortium name="US DOE Joint Genome Institute (JGI-PGF)"/>
            <person name="Walter F."/>
            <person name="Albersmeier A."/>
            <person name="Kalinowski J."/>
            <person name="Ruckert C."/>
        </authorList>
    </citation>
    <scope>NUCLEOTIDE SEQUENCE</scope>
    <source>
        <strain evidence="2">CGMCC 4.7398</strain>
    </source>
</reference>